<dbReference type="AlphaFoldDB" id="A0A8W8JFJ3"/>
<feature type="compositionally biased region" description="Polar residues" evidence="1">
    <location>
        <begin position="332"/>
        <end position="347"/>
    </location>
</feature>
<evidence type="ECO:0000313" key="5">
    <source>
        <dbReference type="Proteomes" id="UP000005408"/>
    </source>
</evidence>
<keyword evidence="2" id="KW-1133">Transmembrane helix</keyword>
<feature type="compositionally biased region" description="Basic and acidic residues" evidence="1">
    <location>
        <begin position="350"/>
        <end position="365"/>
    </location>
</feature>
<feature type="signal peptide" evidence="3">
    <location>
        <begin position="1"/>
        <end position="21"/>
    </location>
</feature>
<dbReference type="OrthoDB" id="6161376at2759"/>
<keyword evidence="2" id="KW-0812">Transmembrane</keyword>
<keyword evidence="3" id="KW-0732">Signal</keyword>
<accession>A0A8W8JFJ3</accession>
<evidence type="ECO:0008006" key="6">
    <source>
        <dbReference type="Google" id="ProtNLM"/>
    </source>
</evidence>
<evidence type="ECO:0000256" key="1">
    <source>
        <dbReference type="SAM" id="MobiDB-lite"/>
    </source>
</evidence>
<sequence>MASISRERLLLLLFLISDSAGNTMVNKCKDLASTKSIPVVSFCNEQYLELNSPITLDAYQPSFGASVSICMCEVKILSTQSFSSLRISQESTLVPPENCGLQIKIENSTKIIRTVEKCSYNGNTEYNLYQGSSIVISLANISENWSEGFCINLSLRFENSPISVQCFNPGVTIPAAHPYTTYKPTTSTTVSSVTTSTVTSHVTSNVKSSTSTSSTVSPGTTQTEFSQTTATSTSYSTSSGDVLSSTVTNTEKVESTTGVGTGTTILARTSSTGKEDVASNVKKVINTSDFNVLYAVIPVIGVFLIGILCLVFIWYRRRRDAKERLYSRERLQTSTASSSNGTDTHPQNKAYRETHTANPIKKNDPEFYYYDDQPTQQTALYATVYKGATSKENNPKRTSHYVRKKEGKDISRSDLGLDQTARNTSRGSSNDNSVVYVTVNGGKRFIL</sequence>
<feature type="region of interest" description="Disordered" evidence="1">
    <location>
        <begin position="201"/>
        <end position="257"/>
    </location>
</feature>
<feature type="region of interest" description="Disordered" evidence="1">
    <location>
        <begin position="390"/>
        <end position="433"/>
    </location>
</feature>
<dbReference type="OMA" id="AYRETHT"/>
<protein>
    <recommendedName>
        <fullName evidence="6">CUB domain-containing protein</fullName>
    </recommendedName>
</protein>
<dbReference type="Proteomes" id="UP000005408">
    <property type="component" value="Unassembled WGS sequence"/>
</dbReference>
<name>A0A8W8JFJ3_MAGGI</name>
<organism evidence="4 5">
    <name type="scientific">Magallana gigas</name>
    <name type="common">Pacific oyster</name>
    <name type="synonym">Crassostrea gigas</name>
    <dbReference type="NCBI Taxonomy" id="29159"/>
    <lineage>
        <taxon>Eukaryota</taxon>
        <taxon>Metazoa</taxon>
        <taxon>Spiralia</taxon>
        <taxon>Lophotrochozoa</taxon>
        <taxon>Mollusca</taxon>
        <taxon>Bivalvia</taxon>
        <taxon>Autobranchia</taxon>
        <taxon>Pteriomorphia</taxon>
        <taxon>Ostreida</taxon>
        <taxon>Ostreoidea</taxon>
        <taxon>Ostreidae</taxon>
        <taxon>Magallana</taxon>
    </lineage>
</organism>
<feature type="compositionally biased region" description="Low complexity" evidence="1">
    <location>
        <begin position="201"/>
        <end position="248"/>
    </location>
</feature>
<feature type="transmembrane region" description="Helical" evidence="2">
    <location>
        <begin position="292"/>
        <end position="315"/>
    </location>
</feature>
<dbReference type="EnsemblMetazoa" id="G19022.2">
    <property type="protein sequence ID" value="G19022.2:cds"/>
    <property type="gene ID" value="G19022"/>
</dbReference>
<keyword evidence="2" id="KW-0472">Membrane</keyword>
<feature type="region of interest" description="Disordered" evidence="1">
    <location>
        <begin position="329"/>
        <end position="368"/>
    </location>
</feature>
<dbReference type="EnsemblMetazoa" id="G19022.1">
    <property type="protein sequence ID" value="G19022.1:cds"/>
    <property type="gene ID" value="G19022"/>
</dbReference>
<proteinExistence type="predicted"/>
<feature type="chain" id="PRO_5042431051" description="CUB domain-containing protein" evidence="3">
    <location>
        <begin position="22"/>
        <end position="447"/>
    </location>
</feature>
<keyword evidence="5" id="KW-1185">Reference proteome</keyword>
<evidence type="ECO:0000256" key="3">
    <source>
        <dbReference type="SAM" id="SignalP"/>
    </source>
</evidence>
<feature type="compositionally biased region" description="Polar residues" evidence="1">
    <location>
        <begin position="420"/>
        <end position="433"/>
    </location>
</feature>
<evidence type="ECO:0000313" key="4">
    <source>
        <dbReference type="EnsemblMetazoa" id="G19022.1:cds"/>
    </source>
</evidence>
<reference evidence="4" key="1">
    <citation type="submission" date="2022-08" db="UniProtKB">
        <authorList>
            <consortium name="EnsemblMetazoa"/>
        </authorList>
    </citation>
    <scope>IDENTIFICATION</scope>
    <source>
        <strain evidence="4">05x7-T-G4-1.051#20</strain>
    </source>
</reference>
<evidence type="ECO:0000256" key="2">
    <source>
        <dbReference type="SAM" id="Phobius"/>
    </source>
</evidence>